<feature type="compositionally biased region" description="Polar residues" evidence="1">
    <location>
        <begin position="8"/>
        <end position="25"/>
    </location>
</feature>
<accession>A0AAN7X263</accession>
<reference evidence="2 3" key="1">
    <citation type="journal article" date="2023" name="Genes (Basel)">
        <title>Chromosome-Level Genome Assembly and Circadian Gene Repertoire of the Patagonia Blennie Eleginops maclovinus-The Closest Ancestral Proxy of Antarctic Cryonotothenioids.</title>
        <authorList>
            <person name="Cheng C.C."/>
            <person name="Rivera-Colon A.G."/>
            <person name="Minhas B.F."/>
            <person name="Wilson L."/>
            <person name="Rayamajhi N."/>
            <person name="Vargas-Chacoff L."/>
            <person name="Catchen J.M."/>
        </authorList>
    </citation>
    <scope>NUCLEOTIDE SEQUENCE [LARGE SCALE GENOMIC DNA]</scope>
    <source>
        <strain evidence="2">JMC-PN-2008</strain>
    </source>
</reference>
<evidence type="ECO:0000313" key="2">
    <source>
        <dbReference type="EMBL" id="KAK5854105.1"/>
    </source>
</evidence>
<evidence type="ECO:0000256" key="1">
    <source>
        <dbReference type="SAM" id="MobiDB-lite"/>
    </source>
</evidence>
<keyword evidence="3" id="KW-1185">Reference proteome</keyword>
<feature type="region of interest" description="Disordered" evidence="1">
    <location>
        <begin position="1"/>
        <end position="25"/>
    </location>
</feature>
<reference evidence="2 3" key="2">
    <citation type="journal article" date="2023" name="Mol. Biol. Evol.">
        <title>Genomics of Secondarily Temperate Adaptation in the Only Non-Antarctic Icefish.</title>
        <authorList>
            <person name="Rivera-Colon A.G."/>
            <person name="Rayamajhi N."/>
            <person name="Minhas B.F."/>
            <person name="Madrigal G."/>
            <person name="Bilyk K.T."/>
            <person name="Yoon V."/>
            <person name="Hune M."/>
            <person name="Gregory S."/>
            <person name="Cheng C.H.C."/>
            <person name="Catchen J.M."/>
        </authorList>
    </citation>
    <scope>NUCLEOTIDE SEQUENCE [LARGE SCALE GENOMIC DNA]</scope>
    <source>
        <strain evidence="2">JMC-PN-2008</strain>
    </source>
</reference>
<proteinExistence type="predicted"/>
<name>A0AAN7X263_ELEMC</name>
<sequence>MCKRQGQSKKASSATIMASEEVTNSTVKKRINTSVQLHLAEEEVTYSNVKPMIKNSEKWSKARRDVDVMYSYVVAVECQTGQRQIQAEEDAVTYSRLTMHQNHL</sequence>
<dbReference type="AlphaFoldDB" id="A0AAN7X263"/>
<gene>
    <name evidence="2" type="ORF">PBY51_015203</name>
</gene>
<dbReference type="EMBL" id="JAUZQC010000019">
    <property type="protein sequence ID" value="KAK5854105.1"/>
    <property type="molecule type" value="Genomic_DNA"/>
</dbReference>
<organism evidence="2 3">
    <name type="scientific">Eleginops maclovinus</name>
    <name type="common">Patagonian blennie</name>
    <name type="synonym">Eleginus maclovinus</name>
    <dbReference type="NCBI Taxonomy" id="56733"/>
    <lineage>
        <taxon>Eukaryota</taxon>
        <taxon>Metazoa</taxon>
        <taxon>Chordata</taxon>
        <taxon>Craniata</taxon>
        <taxon>Vertebrata</taxon>
        <taxon>Euteleostomi</taxon>
        <taxon>Actinopterygii</taxon>
        <taxon>Neopterygii</taxon>
        <taxon>Teleostei</taxon>
        <taxon>Neoteleostei</taxon>
        <taxon>Acanthomorphata</taxon>
        <taxon>Eupercaria</taxon>
        <taxon>Perciformes</taxon>
        <taxon>Notothenioidei</taxon>
        <taxon>Eleginopidae</taxon>
        <taxon>Eleginops</taxon>
    </lineage>
</organism>
<evidence type="ECO:0000313" key="3">
    <source>
        <dbReference type="Proteomes" id="UP001346869"/>
    </source>
</evidence>
<comment type="caution">
    <text evidence="2">The sequence shown here is derived from an EMBL/GenBank/DDBJ whole genome shotgun (WGS) entry which is preliminary data.</text>
</comment>
<dbReference type="Proteomes" id="UP001346869">
    <property type="component" value="Unassembled WGS sequence"/>
</dbReference>
<protein>
    <submittedName>
        <fullName evidence="2">Uncharacterized protein</fullName>
    </submittedName>
</protein>